<keyword evidence="1 7" id="KW-0963">Cytoplasm</keyword>
<dbReference type="OrthoDB" id="9800595at2"/>
<keyword evidence="5 7" id="KW-0067">ATP-binding</keyword>
<dbReference type="EC" id="2.7.1.2" evidence="7"/>
<dbReference type="FunFam" id="3.40.367.20:FF:000002">
    <property type="entry name" value="Glucokinase"/>
    <property type="match status" value="1"/>
</dbReference>
<evidence type="ECO:0000256" key="4">
    <source>
        <dbReference type="ARBA" id="ARBA00022777"/>
    </source>
</evidence>
<gene>
    <name evidence="7" type="primary">glk</name>
    <name evidence="9" type="ORF">SAMN04244559_00277</name>
</gene>
<keyword evidence="4 7" id="KW-0418">Kinase</keyword>
<evidence type="ECO:0000256" key="7">
    <source>
        <dbReference type="HAMAP-Rule" id="MF_00524"/>
    </source>
</evidence>
<dbReference type="SUPFAM" id="SSF53067">
    <property type="entry name" value="Actin-like ATPase domain"/>
    <property type="match status" value="1"/>
</dbReference>
<evidence type="ECO:0000256" key="2">
    <source>
        <dbReference type="ARBA" id="ARBA00022679"/>
    </source>
</evidence>
<dbReference type="GO" id="GO:0005524">
    <property type="term" value="F:ATP binding"/>
    <property type="evidence" value="ECO:0007669"/>
    <property type="project" value="UniProtKB-UniRule"/>
</dbReference>
<keyword evidence="10" id="KW-1185">Reference proteome</keyword>
<name>A0A1H6GQZ2_MAGFU</name>
<dbReference type="InterPro" id="IPR043129">
    <property type="entry name" value="ATPase_NBD"/>
</dbReference>
<protein>
    <recommendedName>
        <fullName evidence="7">Glucokinase</fullName>
        <ecNumber evidence="7">2.7.1.2</ecNumber>
    </recommendedName>
    <alternativeName>
        <fullName evidence="7">Glucose kinase</fullName>
    </alternativeName>
</protein>
<organism evidence="9 10">
    <name type="scientific">Magnetospirillum fulvum</name>
    <name type="common">Rhodospirillum fulvum</name>
    <dbReference type="NCBI Taxonomy" id="1082"/>
    <lineage>
        <taxon>Bacteria</taxon>
        <taxon>Pseudomonadati</taxon>
        <taxon>Pseudomonadota</taxon>
        <taxon>Alphaproteobacteria</taxon>
        <taxon>Rhodospirillales</taxon>
        <taxon>Rhodospirillaceae</taxon>
        <taxon>Magnetospirillum</taxon>
    </lineage>
</organism>
<dbReference type="RefSeq" id="WP_074764763.1">
    <property type="nucleotide sequence ID" value="NZ_FNWO01000001.1"/>
</dbReference>
<evidence type="ECO:0000256" key="1">
    <source>
        <dbReference type="ARBA" id="ARBA00022490"/>
    </source>
</evidence>
<dbReference type="HAMAP" id="MF_00524">
    <property type="entry name" value="Glucokinase"/>
    <property type="match status" value="1"/>
</dbReference>
<dbReference type="EMBL" id="FNWO01000001">
    <property type="protein sequence ID" value="SEH25706.1"/>
    <property type="molecule type" value="Genomic_DNA"/>
</dbReference>
<dbReference type="Gene3D" id="3.30.420.40">
    <property type="match status" value="1"/>
</dbReference>
<dbReference type="GO" id="GO:0004340">
    <property type="term" value="F:glucokinase activity"/>
    <property type="evidence" value="ECO:0007669"/>
    <property type="project" value="UniProtKB-UniRule"/>
</dbReference>
<dbReference type="GO" id="GO:0005536">
    <property type="term" value="F:D-glucose binding"/>
    <property type="evidence" value="ECO:0007669"/>
    <property type="project" value="InterPro"/>
</dbReference>
<dbReference type="InterPro" id="IPR050201">
    <property type="entry name" value="Bacterial_glucokinase"/>
</dbReference>
<proteinExistence type="inferred from homology"/>
<evidence type="ECO:0000313" key="10">
    <source>
        <dbReference type="Proteomes" id="UP000182983"/>
    </source>
</evidence>
<dbReference type="GO" id="GO:0006096">
    <property type="term" value="P:glycolytic process"/>
    <property type="evidence" value="ECO:0007669"/>
    <property type="project" value="UniProtKB-UniRule"/>
</dbReference>
<comment type="catalytic activity">
    <reaction evidence="7">
        <text>D-glucose + ATP = D-glucose 6-phosphate + ADP + H(+)</text>
        <dbReference type="Rhea" id="RHEA:17825"/>
        <dbReference type="ChEBI" id="CHEBI:4167"/>
        <dbReference type="ChEBI" id="CHEBI:15378"/>
        <dbReference type="ChEBI" id="CHEBI:30616"/>
        <dbReference type="ChEBI" id="CHEBI:61548"/>
        <dbReference type="ChEBI" id="CHEBI:456216"/>
        <dbReference type="EC" id="2.7.1.2"/>
    </reaction>
</comment>
<feature type="binding site" evidence="7">
    <location>
        <begin position="10"/>
        <end position="15"/>
    </location>
    <ligand>
        <name>ATP</name>
        <dbReference type="ChEBI" id="CHEBI:30616"/>
    </ligand>
</feature>
<sequence length="321" mass="33179">MTVGGFSLVADIGGTHARFALVGDAGVVRPETYRCADFSGPAEAAKAYLAEYGGGAAPVRGAFAVASMLGGDRVELTNSPWSFSVEETRRLLGLERLETINDFTAIALAVPHLAPGDLLAVGGGTARPNHPIAVLGPGTGLGVSALVPCGATWSPLEAEGGHVTMAAANAREAAILDVLRQRFDHVSAERLLSGQGLVNLYQALSALSGHQAVYSTPDVITSHGLDGSCPICRETVETFFAMLGTVAGNLALTIGAHGGVYLAGGILPRMAEAFRQSGFRARFEAHGRFQPYLAAIPTRLIVHPLPAFVGLAALVRSGTAE</sequence>
<dbReference type="PANTHER" id="PTHR47690">
    <property type="entry name" value="GLUCOKINASE"/>
    <property type="match status" value="1"/>
</dbReference>
<keyword evidence="3 7" id="KW-0547">Nucleotide-binding</keyword>
<reference evidence="10" key="1">
    <citation type="submission" date="2016-10" db="EMBL/GenBank/DDBJ databases">
        <authorList>
            <person name="Varghese N."/>
            <person name="Submissions S."/>
        </authorList>
    </citation>
    <scope>NUCLEOTIDE SEQUENCE [LARGE SCALE GENOMIC DNA]</scope>
    <source>
        <strain evidence="10">DSM 13234</strain>
    </source>
</reference>
<evidence type="ECO:0000256" key="5">
    <source>
        <dbReference type="ARBA" id="ARBA00022840"/>
    </source>
</evidence>
<dbReference type="Gene3D" id="3.40.367.20">
    <property type="match status" value="1"/>
</dbReference>
<accession>A0A1H6GQZ2</accession>
<dbReference type="CDD" id="cd24008">
    <property type="entry name" value="ASKHA_NBD_GLK"/>
    <property type="match status" value="1"/>
</dbReference>
<dbReference type="AlphaFoldDB" id="A0A1H6GQZ2"/>
<dbReference type="InterPro" id="IPR003836">
    <property type="entry name" value="Glucokinase"/>
</dbReference>
<evidence type="ECO:0000313" key="9">
    <source>
        <dbReference type="EMBL" id="SEH25706.1"/>
    </source>
</evidence>
<keyword evidence="6 7" id="KW-0324">Glycolysis</keyword>
<dbReference type="Proteomes" id="UP000182983">
    <property type="component" value="Unassembled WGS sequence"/>
</dbReference>
<dbReference type="NCBIfam" id="TIGR00749">
    <property type="entry name" value="glk"/>
    <property type="match status" value="1"/>
</dbReference>
<comment type="subcellular location">
    <subcellularLocation>
        <location evidence="7">Cytoplasm</location>
    </subcellularLocation>
</comment>
<evidence type="ECO:0000256" key="3">
    <source>
        <dbReference type="ARBA" id="ARBA00022741"/>
    </source>
</evidence>
<dbReference type="Pfam" id="PF02685">
    <property type="entry name" value="Glucokinase"/>
    <property type="match status" value="1"/>
</dbReference>
<evidence type="ECO:0000256" key="6">
    <source>
        <dbReference type="ARBA" id="ARBA00023152"/>
    </source>
</evidence>
<evidence type="ECO:0000256" key="8">
    <source>
        <dbReference type="RuleBase" id="RU004046"/>
    </source>
</evidence>
<dbReference type="NCBIfam" id="NF009073">
    <property type="entry name" value="PRK12408.1"/>
    <property type="match status" value="1"/>
</dbReference>
<comment type="similarity">
    <text evidence="7 8">Belongs to the bacterial glucokinase family.</text>
</comment>
<dbReference type="PANTHER" id="PTHR47690:SF1">
    <property type="entry name" value="GLUCOKINASE"/>
    <property type="match status" value="1"/>
</dbReference>
<dbReference type="GO" id="GO:0005829">
    <property type="term" value="C:cytosol"/>
    <property type="evidence" value="ECO:0007669"/>
    <property type="project" value="TreeGrafter"/>
</dbReference>
<keyword evidence="2 7" id="KW-0808">Transferase</keyword>